<keyword evidence="3" id="KW-1185">Reference proteome</keyword>
<dbReference type="InterPro" id="IPR051083">
    <property type="entry name" value="GrpII_Intron_Splice-Mob/Def"/>
</dbReference>
<dbReference type="Proteomes" id="UP000267289">
    <property type="component" value="Unassembled WGS sequence"/>
</dbReference>
<dbReference type="PANTHER" id="PTHR34047:SF10">
    <property type="entry name" value="GROUP II INTRON-ASSOCIATED OPEN READING FRAME"/>
    <property type="match status" value="1"/>
</dbReference>
<dbReference type="PROSITE" id="PS50878">
    <property type="entry name" value="RT_POL"/>
    <property type="match status" value="1"/>
</dbReference>
<name>A0A498QK84_9MYCO</name>
<evidence type="ECO:0000259" key="1">
    <source>
        <dbReference type="PROSITE" id="PS50878"/>
    </source>
</evidence>
<feature type="domain" description="Reverse transcriptase" evidence="1">
    <location>
        <begin position="116"/>
        <end position="308"/>
    </location>
</feature>
<dbReference type="EMBL" id="UPHQ01000326">
    <property type="protein sequence ID" value="VBA46909.1"/>
    <property type="molecule type" value="Genomic_DNA"/>
</dbReference>
<evidence type="ECO:0000313" key="2">
    <source>
        <dbReference type="EMBL" id="VBA46909.1"/>
    </source>
</evidence>
<dbReference type="SUPFAM" id="SSF56672">
    <property type="entry name" value="DNA/RNA polymerases"/>
    <property type="match status" value="1"/>
</dbReference>
<dbReference type="InterPro" id="IPR000477">
    <property type="entry name" value="RT_dom"/>
</dbReference>
<sequence>MGKLDVTAQPTVVVADIGVDAAGRVAMNGPIGSLDWDRINWCDEEQRVQRLRQRIFTASKAGDLKRVRNLQKLMLRSRANTLVSVRRVTERNAGRHTPGVDGQVATTSPQRSALAMELHSRVGTGHALPVRRVYVPKKDGKRRPLGIPVIADRAQQQRVRNALEPEWEARLDRKQYGFRPGRGCHDAIEMIHLALAVRNAKRDWVLDADLKSAFDKIDHTLLLERIGMFPGRDQIAEWLTAGVVDAGRYAPTEEGTPQGGCISPLLLNIALQGLEHAAGVEYDYRGNVKGGRPTVVTYADDFVALRCF</sequence>
<accession>A0A498QK84</accession>
<dbReference type="Pfam" id="PF00078">
    <property type="entry name" value="RVT_1"/>
    <property type="match status" value="1"/>
</dbReference>
<proteinExistence type="predicted"/>
<dbReference type="Pfam" id="PF13655">
    <property type="entry name" value="RVT_N"/>
    <property type="match status" value="1"/>
</dbReference>
<dbReference type="CDD" id="cd01651">
    <property type="entry name" value="RT_G2_intron"/>
    <property type="match status" value="1"/>
</dbReference>
<evidence type="ECO:0000313" key="3">
    <source>
        <dbReference type="Proteomes" id="UP000267289"/>
    </source>
</evidence>
<reference evidence="2 3" key="1">
    <citation type="submission" date="2018-09" db="EMBL/GenBank/DDBJ databases">
        <authorList>
            <person name="Tagini F."/>
        </authorList>
    </citation>
    <scope>NUCLEOTIDE SEQUENCE [LARGE SCALE GENOMIC DNA]</scope>
    <source>
        <strain evidence="2 3">MK13</strain>
    </source>
</reference>
<dbReference type="PANTHER" id="PTHR34047">
    <property type="entry name" value="NUCLEAR INTRON MATURASE 1, MITOCHONDRIAL-RELATED"/>
    <property type="match status" value="1"/>
</dbReference>
<dbReference type="OrthoDB" id="1550386at2"/>
<protein>
    <submittedName>
        <fullName evidence="2">Group II intron-encoded protein LtrA</fullName>
    </submittedName>
</protein>
<dbReference type="InterPro" id="IPR025960">
    <property type="entry name" value="RVT_N"/>
</dbReference>
<organism evidence="2 3">
    <name type="scientific">Mycobacterium innocens</name>
    <dbReference type="NCBI Taxonomy" id="2341083"/>
    <lineage>
        <taxon>Bacteria</taxon>
        <taxon>Bacillati</taxon>
        <taxon>Actinomycetota</taxon>
        <taxon>Actinomycetes</taxon>
        <taxon>Mycobacteriales</taxon>
        <taxon>Mycobacteriaceae</taxon>
        <taxon>Mycobacterium</taxon>
    </lineage>
</organism>
<dbReference type="InterPro" id="IPR043502">
    <property type="entry name" value="DNA/RNA_pol_sf"/>
</dbReference>
<gene>
    <name evidence="2" type="primary">ltrA_3</name>
    <name evidence="2" type="ORF">LAUMK13_05743</name>
</gene>
<dbReference type="AlphaFoldDB" id="A0A498QK84"/>